<keyword evidence="2" id="KW-0472">Membrane</keyword>
<dbReference type="RefSeq" id="WP_019383356.1">
    <property type="nucleotide sequence ID" value="NZ_CP015506.1"/>
</dbReference>
<organism evidence="3 4">
    <name type="scientific">Cytobacillus oceanisediminis 2691</name>
    <dbReference type="NCBI Taxonomy" id="1196031"/>
    <lineage>
        <taxon>Bacteria</taxon>
        <taxon>Bacillati</taxon>
        <taxon>Bacillota</taxon>
        <taxon>Bacilli</taxon>
        <taxon>Bacillales</taxon>
        <taxon>Bacillaceae</taxon>
        <taxon>Cytobacillus</taxon>
    </lineage>
</organism>
<keyword evidence="2" id="KW-0812">Transmembrane</keyword>
<gene>
    <name evidence="3" type="ORF">A361_15275</name>
</gene>
<dbReference type="EMBL" id="CP015506">
    <property type="protein sequence ID" value="AND40454.1"/>
    <property type="molecule type" value="Genomic_DNA"/>
</dbReference>
<dbReference type="AlphaFoldDB" id="A0A160MCL4"/>
<keyword evidence="2" id="KW-1133">Transmembrane helix</keyword>
<feature type="region of interest" description="Disordered" evidence="1">
    <location>
        <begin position="50"/>
        <end position="73"/>
    </location>
</feature>
<name>A0A160MCL4_9BACI</name>
<dbReference type="STRING" id="1196031.A361_15275"/>
<accession>A0A160MCL4</accession>
<evidence type="ECO:0000256" key="1">
    <source>
        <dbReference type="SAM" id="MobiDB-lite"/>
    </source>
</evidence>
<protein>
    <submittedName>
        <fullName evidence="3">Uncharacterized protein</fullName>
    </submittedName>
</protein>
<proteinExistence type="predicted"/>
<dbReference type="eggNOG" id="ENOG5030EAC">
    <property type="taxonomic scope" value="Bacteria"/>
</dbReference>
<dbReference type="Proteomes" id="UP000077856">
    <property type="component" value="Chromosome"/>
</dbReference>
<evidence type="ECO:0000313" key="4">
    <source>
        <dbReference type="Proteomes" id="UP000077856"/>
    </source>
</evidence>
<evidence type="ECO:0000256" key="2">
    <source>
        <dbReference type="SAM" id="Phobius"/>
    </source>
</evidence>
<reference evidence="3 4" key="1">
    <citation type="submission" date="2016-04" db="EMBL/GenBank/DDBJ databases">
        <title>Complete genome sequence of Bacillus oceanisediminis strain 2691.</title>
        <authorList>
            <person name="Jeong H."/>
            <person name="Kim H.J."/>
            <person name="Lee D.-W."/>
        </authorList>
    </citation>
    <scope>NUCLEOTIDE SEQUENCE [LARGE SCALE GENOMIC DNA]</scope>
    <source>
        <strain evidence="3 4">2691</strain>
    </source>
</reference>
<sequence>MQQQQQQIWFPLVASIGIGAAAFYSMTRGQGTGQTLQQFIPLAAGMGGNQATQMQQNQQNNQQNKLNSNNQLQ</sequence>
<evidence type="ECO:0000313" key="3">
    <source>
        <dbReference type="EMBL" id="AND40454.1"/>
    </source>
</evidence>
<dbReference type="KEGG" id="bon:A361_15275"/>
<feature type="transmembrane region" description="Helical" evidence="2">
    <location>
        <begin position="6"/>
        <end position="24"/>
    </location>
</feature>